<evidence type="ECO:0000313" key="1">
    <source>
        <dbReference type="EMBL" id="RNA19740.1"/>
    </source>
</evidence>
<name>A0A3M7R871_BRAPC</name>
<protein>
    <submittedName>
        <fullName evidence="1">Uncharacterized protein</fullName>
    </submittedName>
</protein>
<dbReference type="EMBL" id="REGN01003985">
    <property type="protein sequence ID" value="RNA19740.1"/>
    <property type="molecule type" value="Genomic_DNA"/>
</dbReference>
<keyword evidence="2" id="KW-1185">Reference proteome</keyword>
<comment type="caution">
    <text evidence="1">The sequence shown here is derived from an EMBL/GenBank/DDBJ whole genome shotgun (WGS) entry which is preliminary data.</text>
</comment>
<proteinExistence type="predicted"/>
<dbReference type="AlphaFoldDB" id="A0A3M7R871"/>
<dbReference type="Proteomes" id="UP000276133">
    <property type="component" value="Unassembled WGS sequence"/>
</dbReference>
<evidence type="ECO:0000313" key="2">
    <source>
        <dbReference type="Proteomes" id="UP000276133"/>
    </source>
</evidence>
<feature type="non-terminal residue" evidence="1">
    <location>
        <position position="1"/>
    </location>
</feature>
<reference evidence="1 2" key="1">
    <citation type="journal article" date="2018" name="Sci. Rep.">
        <title>Genomic signatures of local adaptation to the degree of environmental predictability in rotifers.</title>
        <authorList>
            <person name="Franch-Gras L."/>
            <person name="Hahn C."/>
            <person name="Garcia-Roger E.M."/>
            <person name="Carmona M.J."/>
            <person name="Serra M."/>
            <person name="Gomez A."/>
        </authorList>
    </citation>
    <scope>NUCLEOTIDE SEQUENCE [LARGE SCALE GENOMIC DNA]</scope>
    <source>
        <strain evidence="1">HYR1</strain>
    </source>
</reference>
<gene>
    <name evidence="1" type="ORF">BpHYR1_006511</name>
</gene>
<sequence length="63" mass="7045">STINTNKIDHKLKPKRTSKTFFLAAKWPSILKLAICLGGLARGQIIFGRVKDRSYGSVHYLEG</sequence>
<organism evidence="1 2">
    <name type="scientific">Brachionus plicatilis</name>
    <name type="common">Marine rotifer</name>
    <name type="synonym">Brachionus muelleri</name>
    <dbReference type="NCBI Taxonomy" id="10195"/>
    <lineage>
        <taxon>Eukaryota</taxon>
        <taxon>Metazoa</taxon>
        <taxon>Spiralia</taxon>
        <taxon>Gnathifera</taxon>
        <taxon>Rotifera</taxon>
        <taxon>Eurotatoria</taxon>
        <taxon>Monogononta</taxon>
        <taxon>Pseudotrocha</taxon>
        <taxon>Ploima</taxon>
        <taxon>Brachionidae</taxon>
        <taxon>Brachionus</taxon>
    </lineage>
</organism>
<accession>A0A3M7R871</accession>